<dbReference type="GO" id="GO:0008173">
    <property type="term" value="F:RNA methyltransferase activity"/>
    <property type="evidence" value="ECO:0007669"/>
    <property type="project" value="UniProtKB-ARBA"/>
</dbReference>
<dbReference type="InterPro" id="IPR019410">
    <property type="entry name" value="Methyltransf_16"/>
</dbReference>
<dbReference type="Gene3D" id="3.40.50.150">
    <property type="entry name" value="Vaccinia Virus protein VP39"/>
    <property type="match status" value="2"/>
</dbReference>
<comment type="similarity">
    <text evidence="1">Belongs to the methyltransferase superfamily. METL family.</text>
</comment>
<keyword evidence="6" id="KW-1185">Reference proteome</keyword>
<dbReference type="InterPro" id="IPR026113">
    <property type="entry name" value="METTL2/6/8-like"/>
</dbReference>
<name>A0A445GAI2_GLYSO</name>
<dbReference type="InterPro" id="IPR029063">
    <property type="entry name" value="SAM-dependent_MTases_sf"/>
</dbReference>
<dbReference type="EMBL" id="QZWG01000017">
    <property type="protein sequence ID" value="RZB58174.1"/>
    <property type="molecule type" value="Genomic_DNA"/>
</dbReference>
<evidence type="ECO:0000256" key="1">
    <source>
        <dbReference type="ARBA" id="ARBA00009725"/>
    </source>
</evidence>
<protein>
    <submittedName>
        <fullName evidence="5">Methyltransferase-like protein 6</fullName>
    </submittedName>
</protein>
<accession>A0A445GAI2</accession>
<dbReference type="AlphaFoldDB" id="A0A445GAI2"/>
<keyword evidence="2 5" id="KW-0489">Methyltransferase</keyword>
<gene>
    <name evidence="5" type="ORF">D0Y65_046702</name>
</gene>
<evidence type="ECO:0000256" key="4">
    <source>
        <dbReference type="SAM" id="MobiDB-lite"/>
    </source>
</evidence>
<keyword evidence="3 5" id="KW-0808">Transferase</keyword>
<evidence type="ECO:0000256" key="3">
    <source>
        <dbReference type="ARBA" id="ARBA00022679"/>
    </source>
</evidence>
<comment type="caution">
    <text evidence="5">The sequence shown here is derived from an EMBL/GenBank/DDBJ whole genome shotgun (WGS) entry which is preliminary data.</text>
</comment>
<feature type="compositionally biased region" description="Basic and acidic residues" evidence="4">
    <location>
        <begin position="341"/>
        <end position="356"/>
    </location>
</feature>
<sequence length="634" mass="71194">MVSPNVAAPVRFPSRFDLSYTNAPSFTPKRATTMASGEQKAPPQTQRLQIYPNTNSGVSPFWREKYEREAKRYWDVFYKLHKDRFFKDRHYLDKEWGEYFSGGGRKVFLESHEDFKESHVSAFVSDLTADDLCNEILPSSVDIVTMIFMLSTVSPEKMPLVLQNIRKVIKPNGYVLFRDYATGDLAQERFSGKDQKISDNFYVRGDGTRAYYFSNEFLKNLFKENGFDVDKLRVYCKQVENRSRELIMNRRWVQAVFRVSDSSNSSSCIEAEANHLDNDNANMEIKQNSLNGGLNDSAVDLSEGVAVDMFGVLPSNEYEVSLSMSSATTSDLKLGPTRPVRHSEADGNDNADKPDGDSAQSDSEGPSNGWMMRVSNNVDNQVVLAEDTMYYPTAEEIIEINLRSWNFKISLLSKEYQHTCKSTGLMLWESARLMASVLAENPNIVAGKRVLELGCGSGGICSMIAVRDADLVVATDGDGFALDLLTKNVASNIEPSLLTKLTTKKLEWGNKEHIECIKEVVSNRGFDVIIGTDMTYIPDAILPLFATAKELIAPRGSKEDDNVPRLILCHIFRRVDEPTLLSAAVHFGFRLVDKWPAGTSSNLSQSIIDNWFVDNDLKDDLPSTALNILLFCKE</sequence>
<organism evidence="5 6">
    <name type="scientific">Glycine soja</name>
    <name type="common">Wild soybean</name>
    <dbReference type="NCBI Taxonomy" id="3848"/>
    <lineage>
        <taxon>Eukaryota</taxon>
        <taxon>Viridiplantae</taxon>
        <taxon>Streptophyta</taxon>
        <taxon>Embryophyta</taxon>
        <taxon>Tracheophyta</taxon>
        <taxon>Spermatophyta</taxon>
        <taxon>Magnoliopsida</taxon>
        <taxon>eudicotyledons</taxon>
        <taxon>Gunneridae</taxon>
        <taxon>Pentapetalae</taxon>
        <taxon>rosids</taxon>
        <taxon>fabids</taxon>
        <taxon>Fabales</taxon>
        <taxon>Fabaceae</taxon>
        <taxon>Papilionoideae</taxon>
        <taxon>50 kb inversion clade</taxon>
        <taxon>NPAAA clade</taxon>
        <taxon>indigoferoid/millettioid clade</taxon>
        <taxon>Phaseoleae</taxon>
        <taxon>Glycine</taxon>
        <taxon>Glycine subgen. Soja</taxon>
    </lineage>
</organism>
<dbReference type="CDD" id="cd02440">
    <property type="entry name" value="AdoMet_MTases"/>
    <property type="match status" value="1"/>
</dbReference>
<dbReference type="GO" id="GO:0008757">
    <property type="term" value="F:S-adenosylmethionine-dependent methyltransferase activity"/>
    <property type="evidence" value="ECO:0007669"/>
    <property type="project" value="UniProtKB-ARBA"/>
</dbReference>
<evidence type="ECO:0000313" key="6">
    <source>
        <dbReference type="Proteomes" id="UP000289340"/>
    </source>
</evidence>
<dbReference type="GO" id="GO:0032259">
    <property type="term" value="P:methylation"/>
    <property type="evidence" value="ECO:0007669"/>
    <property type="project" value="UniProtKB-KW"/>
</dbReference>
<dbReference type="Pfam" id="PF10294">
    <property type="entry name" value="Methyltransf_16"/>
    <property type="match status" value="1"/>
</dbReference>
<evidence type="ECO:0000313" key="5">
    <source>
        <dbReference type="EMBL" id="RZB58174.1"/>
    </source>
</evidence>
<dbReference type="SUPFAM" id="SSF53335">
    <property type="entry name" value="S-adenosyl-L-methionine-dependent methyltransferases"/>
    <property type="match status" value="2"/>
</dbReference>
<proteinExistence type="inferred from homology"/>
<dbReference type="Proteomes" id="UP000289340">
    <property type="component" value="Chromosome 17"/>
</dbReference>
<reference evidence="5 6" key="1">
    <citation type="submission" date="2018-09" db="EMBL/GenBank/DDBJ databases">
        <title>A high-quality reference genome of wild soybean provides a powerful tool to mine soybean genomes.</title>
        <authorList>
            <person name="Xie M."/>
            <person name="Chung C.Y.L."/>
            <person name="Li M.-W."/>
            <person name="Wong F.-L."/>
            <person name="Chan T.-F."/>
            <person name="Lam H.-M."/>
        </authorList>
    </citation>
    <scope>NUCLEOTIDE SEQUENCE [LARGE SCALE GENOMIC DNA]</scope>
    <source>
        <strain evidence="6">cv. W05</strain>
        <tissue evidence="5">Hypocotyl of etiolated seedlings</tissue>
    </source>
</reference>
<dbReference type="PANTHER" id="PTHR22809">
    <property type="entry name" value="METHYLTRANSFERASE-RELATED"/>
    <property type="match status" value="1"/>
</dbReference>
<evidence type="ECO:0000256" key="2">
    <source>
        <dbReference type="ARBA" id="ARBA00022603"/>
    </source>
</evidence>
<dbReference type="PANTHER" id="PTHR22809:SF5">
    <property type="entry name" value="TRNA N(3)-METHYLCYTIDINE METHYLTRANSFERASE METTL6"/>
    <property type="match status" value="1"/>
</dbReference>
<feature type="region of interest" description="Disordered" evidence="4">
    <location>
        <begin position="328"/>
        <end position="372"/>
    </location>
</feature>
<dbReference type="Pfam" id="PF13489">
    <property type="entry name" value="Methyltransf_23"/>
    <property type="match status" value="1"/>
</dbReference>